<organism evidence="1 2">
    <name type="scientific">Paractinoplanes durhamensis</name>
    <dbReference type="NCBI Taxonomy" id="113563"/>
    <lineage>
        <taxon>Bacteria</taxon>
        <taxon>Bacillati</taxon>
        <taxon>Actinomycetota</taxon>
        <taxon>Actinomycetes</taxon>
        <taxon>Micromonosporales</taxon>
        <taxon>Micromonosporaceae</taxon>
        <taxon>Paractinoplanes</taxon>
    </lineage>
</organism>
<dbReference type="InterPro" id="IPR011990">
    <property type="entry name" value="TPR-like_helical_dom_sf"/>
</dbReference>
<dbReference type="Gene3D" id="1.25.40.10">
    <property type="entry name" value="Tetratricopeptide repeat domain"/>
    <property type="match status" value="2"/>
</dbReference>
<dbReference type="EMBL" id="BOML01000022">
    <property type="protein sequence ID" value="GIE01513.1"/>
    <property type="molecule type" value="Genomic_DNA"/>
</dbReference>
<gene>
    <name evidence="1" type="ORF">Adu01nite_28630</name>
</gene>
<keyword evidence="2" id="KW-1185">Reference proteome</keyword>
<name>A0ABQ3YV89_9ACTN</name>
<accession>A0ABQ3YV89</accession>
<evidence type="ECO:0008006" key="3">
    <source>
        <dbReference type="Google" id="ProtNLM"/>
    </source>
</evidence>
<proteinExistence type="predicted"/>
<protein>
    <recommendedName>
        <fullName evidence="3">Tetratricopeptide repeat protein</fullName>
    </recommendedName>
</protein>
<reference evidence="1 2" key="1">
    <citation type="submission" date="2021-01" db="EMBL/GenBank/DDBJ databases">
        <title>Whole genome shotgun sequence of Actinoplanes durhamensis NBRC 14914.</title>
        <authorList>
            <person name="Komaki H."/>
            <person name="Tamura T."/>
        </authorList>
    </citation>
    <scope>NUCLEOTIDE SEQUENCE [LARGE SCALE GENOMIC DNA]</scope>
    <source>
        <strain evidence="1 2">NBRC 14914</strain>
    </source>
</reference>
<dbReference type="Proteomes" id="UP000637628">
    <property type="component" value="Unassembled WGS sequence"/>
</dbReference>
<evidence type="ECO:0000313" key="2">
    <source>
        <dbReference type="Proteomes" id="UP000637628"/>
    </source>
</evidence>
<dbReference type="RefSeq" id="WP_203727212.1">
    <property type="nucleotide sequence ID" value="NZ_BAAATX010000017.1"/>
</dbReference>
<comment type="caution">
    <text evidence="1">The sequence shown here is derived from an EMBL/GenBank/DDBJ whole genome shotgun (WGS) entry which is preliminary data.</text>
</comment>
<dbReference type="SUPFAM" id="SSF48452">
    <property type="entry name" value="TPR-like"/>
    <property type="match status" value="2"/>
</dbReference>
<sequence>MSPLDEALALLRDGRVEDAEILMKRAVRRVTDEHGENSAAWAAAQSDMGNVLLRAQQPAWAAECFRAAAGVPVPAGAEPRLFLGYQLNLGIALTLCDRLDEGVKVLWESRTGRLAFYGPEDAGYAAGLEPLAEVLLRLGDFKGALAAIEEAVPIFERTGHVRLAGSVALRGVILQMSKHTGPLFPGLRELDDHVVEQVAAIAAIRVRQPGVDPDAAYLLVAHLANALRDRLGPDHAATVNMFNVLATQAGERDDHNGRVAALRRVLAAYDRQDRAEEALSAAISIAEALGEAGETDKSLARYADAAARAERIGRAGLVSQALFDWGLALQAAGRPEPAAQRLGEAVAAARDSDDPAAIGHIAAAYGICLQHLGRPAEARGVLEESLTALDPTDDAAHAARGHLVALLDGQECDCARLRAVAEQTYREFVVSRLPADLLARFDVRIVGSNFMLDVDFRRDPTEAEAEQFDEVVRAGQAELSRQVAV</sequence>
<evidence type="ECO:0000313" key="1">
    <source>
        <dbReference type="EMBL" id="GIE01513.1"/>
    </source>
</evidence>